<comment type="pathway">
    <text evidence="12">Carbohydrate metabolism; D-ribose degradation; D-ribose 5-phosphate from beta-D-ribopyranose: step 2/2.</text>
</comment>
<dbReference type="Proteomes" id="UP000436858">
    <property type="component" value="Unassembled WGS sequence"/>
</dbReference>
<comment type="function">
    <text evidence="12">Catalyzes the phosphorylation of ribose at O-5 in a reaction requiring ATP and magnesium. The resulting D-ribose-5-phosphate can then be used either for sythesis of nucleotides, histidine, and tryptophan, or as a component of the pentose phosphate pathway.</text>
</comment>
<dbReference type="GO" id="GO:0005524">
    <property type="term" value="F:ATP binding"/>
    <property type="evidence" value="ECO:0007669"/>
    <property type="project" value="UniProtKB-UniRule"/>
</dbReference>
<evidence type="ECO:0000256" key="7">
    <source>
        <dbReference type="ARBA" id="ARBA00022777"/>
    </source>
</evidence>
<evidence type="ECO:0000256" key="5">
    <source>
        <dbReference type="ARBA" id="ARBA00022723"/>
    </source>
</evidence>
<reference evidence="20 26" key="4">
    <citation type="submission" date="2021-06" db="EMBL/GenBank/DDBJ databases">
        <title>Interrogation of the integrated mobile genetic elements in gut-associated Bacteroides with a consensus prediction approach.</title>
        <authorList>
            <person name="Campbell D.E."/>
            <person name="Leigh J.R."/>
            <person name="Kim T."/>
            <person name="England W."/>
            <person name="Whitaker R.J."/>
            <person name="Degnan P.H."/>
        </authorList>
    </citation>
    <scope>NUCLEOTIDE SEQUENCE [LARGE SCALE GENOMIC DNA]</scope>
    <source>
        <strain evidence="20 26">WAL8669</strain>
    </source>
</reference>
<comment type="subunit">
    <text evidence="12">Homodimer.</text>
</comment>
<keyword evidence="8 12" id="KW-0067">ATP-binding</keyword>
<feature type="binding site" evidence="12">
    <location>
        <position position="280"/>
    </location>
    <ligand>
        <name>K(+)</name>
        <dbReference type="ChEBI" id="CHEBI:29103"/>
    </ligand>
</feature>
<dbReference type="EMBL" id="WCSY01000027">
    <property type="protein sequence ID" value="KAB4306847.1"/>
    <property type="molecule type" value="Genomic_DNA"/>
</dbReference>
<evidence type="ECO:0000256" key="4">
    <source>
        <dbReference type="ARBA" id="ARBA00022679"/>
    </source>
</evidence>
<keyword evidence="9 12" id="KW-0460">Magnesium</keyword>
<feature type="binding site" evidence="12">
    <location>
        <position position="283"/>
    </location>
    <ligand>
        <name>K(+)</name>
        <dbReference type="ChEBI" id="CHEBI:29103"/>
    </ligand>
</feature>
<evidence type="ECO:0000256" key="11">
    <source>
        <dbReference type="ARBA" id="ARBA00023277"/>
    </source>
</evidence>
<keyword evidence="6 12" id="KW-0547">Nucleotide-binding</keyword>
<dbReference type="GeneID" id="60923985"/>
<dbReference type="EMBL" id="CZAP01000023">
    <property type="protein sequence ID" value="CUQ10932.1"/>
    <property type="molecule type" value="Genomic_DNA"/>
</dbReference>
<feature type="binding site" evidence="12">
    <location>
        <begin position="249"/>
        <end position="250"/>
    </location>
    <ligand>
        <name>ATP</name>
        <dbReference type="ChEBI" id="CHEBI:30616"/>
    </ligand>
</feature>
<dbReference type="EMBL" id="WCRY01000010">
    <property type="protein sequence ID" value="KAB4482170.1"/>
    <property type="molecule type" value="Genomic_DNA"/>
</dbReference>
<keyword evidence="5 12" id="KW-0479">Metal-binding</keyword>
<dbReference type="InterPro" id="IPR011877">
    <property type="entry name" value="Ribokinase"/>
</dbReference>
<comment type="similarity">
    <text evidence="12">Belongs to the carbohydrate kinase PfkB family. Ribokinase subfamily.</text>
</comment>
<dbReference type="PANTHER" id="PTHR10584">
    <property type="entry name" value="SUGAR KINASE"/>
    <property type="match status" value="1"/>
</dbReference>
<dbReference type="EMBL" id="JAHYQA010000009">
    <property type="protein sequence ID" value="MCE9238711.1"/>
    <property type="molecule type" value="Genomic_DNA"/>
</dbReference>
<evidence type="ECO:0000313" key="19">
    <source>
        <dbReference type="EMBL" id="RHD88085.1"/>
    </source>
</evidence>
<dbReference type="EMBL" id="CP083680">
    <property type="protein sequence ID" value="UYU68619.1"/>
    <property type="molecule type" value="Genomic_DNA"/>
</dbReference>
<reference evidence="14 21" key="1">
    <citation type="submission" date="2015-09" db="EMBL/GenBank/DDBJ databases">
        <authorList>
            <consortium name="Pathogen Informatics"/>
        </authorList>
    </citation>
    <scope>NUCLEOTIDE SEQUENCE [LARGE SCALE GENOMIC DNA]</scope>
    <source>
        <strain evidence="14 21">2789STDY5834899</strain>
    </source>
</reference>
<feature type="active site" description="Proton acceptor" evidence="12">
    <location>
        <position position="250"/>
    </location>
</feature>
<evidence type="ECO:0000313" key="25">
    <source>
        <dbReference type="Proteomes" id="UP000440614"/>
    </source>
</evidence>
<feature type="binding site" evidence="12">
    <location>
        <position position="250"/>
    </location>
    <ligand>
        <name>substrate</name>
    </ligand>
</feature>
<evidence type="ECO:0000256" key="8">
    <source>
        <dbReference type="ARBA" id="ARBA00022840"/>
    </source>
</evidence>
<dbReference type="GO" id="GO:0005829">
    <property type="term" value="C:cytosol"/>
    <property type="evidence" value="ECO:0007669"/>
    <property type="project" value="TreeGrafter"/>
</dbReference>
<dbReference type="EMBL" id="QSJP01000009">
    <property type="protein sequence ID" value="RHD88085.1"/>
    <property type="molecule type" value="Genomic_DNA"/>
</dbReference>
<reference evidence="18" key="5">
    <citation type="submission" date="2021-07" db="EMBL/GenBank/DDBJ databases">
        <title>Comparative genomics of Bacteroides fragilis group isolates reveals species-dependent resistance mechanisms and validates clinical tools for resistance prediction.</title>
        <authorList>
            <person name="Wallace M.J."/>
            <person name="Jean S."/>
            <person name="Wallace M.A."/>
            <person name="Carey-Ann B.D."/>
            <person name="Dantas G."/>
        </authorList>
    </citation>
    <scope>NUCLEOTIDE SEQUENCE</scope>
    <source>
        <strain evidence="18">BJH_160</strain>
    </source>
</reference>
<dbReference type="Proteomes" id="UP000095576">
    <property type="component" value="Unassembled WGS sequence"/>
</dbReference>
<accession>A0A0N7I9E5</accession>
<name>A0A0N7I9E5_BACT4</name>
<dbReference type="InterPro" id="IPR029056">
    <property type="entry name" value="Ribokinase-like"/>
</dbReference>
<dbReference type="HAMAP" id="MF_01987">
    <property type="entry name" value="Ribokinase"/>
    <property type="match status" value="1"/>
</dbReference>
<evidence type="ECO:0000256" key="12">
    <source>
        <dbReference type="HAMAP-Rule" id="MF_01987"/>
    </source>
</evidence>
<dbReference type="GO" id="GO:0046872">
    <property type="term" value="F:metal ion binding"/>
    <property type="evidence" value="ECO:0007669"/>
    <property type="project" value="UniProtKB-KW"/>
</dbReference>
<reference evidence="23 24" key="3">
    <citation type="journal article" date="2019" name="Nat. Med.">
        <title>A library of human gut bacterial isolates paired with longitudinal multiomics data enables mechanistic microbiome research.</title>
        <authorList>
            <person name="Poyet M."/>
            <person name="Groussin M."/>
            <person name="Gibbons S.M."/>
            <person name="Avila-Pacheco J."/>
            <person name="Jiang X."/>
            <person name="Kearney S.M."/>
            <person name="Perrotta A.R."/>
            <person name="Berdy B."/>
            <person name="Zhao S."/>
            <person name="Lieberman T.D."/>
            <person name="Swanson P.K."/>
            <person name="Smith M."/>
            <person name="Roesemann S."/>
            <person name="Alexander J.E."/>
            <person name="Rich S.A."/>
            <person name="Livny J."/>
            <person name="Vlamakis H."/>
            <person name="Clish C."/>
            <person name="Bullock K."/>
            <person name="Deik A."/>
            <person name="Scott J."/>
            <person name="Pierce K.A."/>
            <person name="Xavier R.J."/>
            <person name="Alm E.J."/>
        </authorList>
    </citation>
    <scope>NUCLEOTIDE SEQUENCE [LARGE SCALE GENOMIC DNA]</scope>
    <source>
        <strain evidence="16 23">BIOML-A160</strain>
        <strain evidence="17 24">BIOML-A162</strain>
        <strain evidence="15 25">BIOML-A188</strain>
    </source>
</reference>
<feature type="binding site" evidence="12">
    <location>
        <position position="285"/>
    </location>
    <ligand>
        <name>K(+)</name>
        <dbReference type="ChEBI" id="CHEBI:29103"/>
    </ligand>
</feature>
<comment type="subcellular location">
    <subcellularLocation>
        <location evidence="12">Cytoplasm</location>
    </subcellularLocation>
</comment>
<feature type="binding site" evidence="12">
    <location>
        <begin position="218"/>
        <end position="223"/>
    </location>
    <ligand>
        <name>ATP</name>
        <dbReference type="ChEBI" id="CHEBI:30616"/>
    </ligand>
</feature>
<keyword evidence="12" id="KW-0963">Cytoplasm</keyword>
<dbReference type="PATRIC" id="fig|818.23.peg.280"/>
<dbReference type="NCBIfam" id="TIGR02152">
    <property type="entry name" value="D_ribokin_bact"/>
    <property type="match status" value="1"/>
</dbReference>
<evidence type="ECO:0000313" key="20">
    <source>
        <dbReference type="EMBL" id="UYU68619.1"/>
    </source>
</evidence>
<dbReference type="Proteomes" id="UP000436825">
    <property type="component" value="Unassembled WGS sequence"/>
</dbReference>
<dbReference type="PRINTS" id="PR00990">
    <property type="entry name" value="RIBOKINASE"/>
</dbReference>
<evidence type="ECO:0000256" key="2">
    <source>
        <dbReference type="ARBA" id="ARBA00012035"/>
    </source>
</evidence>
<dbReference type="Gene3D" id="3.40.1190.20">
    <property type="match status" value="1"/>
</dbReference>
<comment type="cofactor">
    <cofactor evidence="12">
        <name>Mg(2+)</name>
        <dbReference type="ChEBI" id="CHEBI:18420"/>
    </cofactor>
    <text evidence="12">Requires a divalent cation, most likely magnesium in vivo, as an electrophilic catalyst to aid phosphoryl group transfer. It is the chelate of the metal and the nucleotide that is the actual substrate.</text>
</comment>
<dbReference type="Proteomes" id="UP000284785">
    <property type="component" value="Unassembled WGS sequence"/>
</dbReference>
<gene>
    <name evidence="12 17" type="primary">rbsK</name>
    <name evidence="14" type="synonym">rbsK_2</name>
    <name evidence="19" type="ORF">DW780_11660</name>
    <name evidence="14" type="ORF">ERS852511_04363</name>
    <name evidence="16" type="ORF">GAN75_11140</name>
    <name evidence="17" type="ORF">GAN91_11890</name>
    <name evidence="15" type="ORF">GAO51_22970</name>
    <name evidence="18" type="ORF">K0H07_16335</name>
    <name evidence="20" type="ORF">KQP68_10230</name>
</gene>
<dbReference type="Pfam" id="PF00294">
    <property type="entry name" value="PfkB"/>
    <property type="match status" value="1"/>
</dbReference>
<dbReference type="UniPathway" id="UPA00916">
    <property type="reaction ID" value="UER00889"/>
</dbReference>
<evidence type="ECO:0000256" key="9">
    <source>
        <dbReference type="ARBA" id="ARBA00022842"/>
    </source>
</evidence>
<evidence type="ECO:0000256" key="10">
    <source>
        <dbReference type="ARBA" id="ARBA00022958"/>
    </source>
</evidence>
<evidence type="ECO:0000313" key="22">
    <source>
        <dbReference type="Proteomes" id="UP000284785"/>
    </source>
</evidence>
<feature type="binding site" evidence="12">
    <location>
        <position position="289"/>
    </location>
    <ligand>
        <name>K(+)</name>
        <dbReference type="ChEBI" id="CHEBI:29103"/>
    </ligand>
</feature>
<evidence type="ECO:0000256" key="3">
    <source>
        <dbReference type="ARBA" id="ARBA00016943"/>
    </source>
</evidence>
<dbReference type="GO" id="GO:0019303">
    <property type="term" value="P:D-ribose catabolic process"/>
    <property type="evidence" value="ECO:0007669"/>
    <property type="project" value="UniProtKB-UniRule"/>
</dbReference>
<organism evidence="17 24">
    <name type="scientific">Bacteroides thetaiotaomicron</name>
    <dbReference type="NCBI Taxonomy" id="818"/>
    <lineage>
        <taxon>Bacteria</taxon>
        <taxon>Pseudomonadati</taxon>
        <taxon>Bacteroidota</taxon>
        <taxon>Bacteroidia</taxon>
        <taxon>Bacteroidales</taxon>
        <taxon>Bacteroidaceae</taxon>
        <taxon>Bacteroides</taxon>
    </lineage>
</organism>
<dbReference type="AlphaFoldDB" id="A0A0N7I9E5"/>
<proteinExistence type="inferred from homology"/>
<evidence type="ECO:0000313" key="23">
    <source>
        <dbReference type="Proteomes" id="UP000436825"/>
    </source>
</evidence>
<dbReference type="Proteomes" id="UP001200544">
    <property type="component" value="Unassembled WGS sequence"/>
</dbReference>
<comment type="catalytic activity">
    <reaction evidence="12">
        <text>D-ribose + ATP = D-ribose 5-phosphate + ADP + H(+)</text>
        <dbReference type="Rhea" id="RHEA:13697"/>
        <dbReference type="ChEBI" id="CHEBI:15378"/>
        <dbReference type="ChEBI" id="CHEBI:30616"/>
        <dbReference type="ChEBI" id="CHEBI:47013"/>
        <dbReference type="ChEBI" id="CHEBI:78346"/>
        <dbReference type="ChEBI" id="CHEBI:456216"/>
        <dbReference type="EC" id="2.7.1.15"/>
    </reaction>
</comment>
<dbReference type="SUPFAM" id="SSF53613">
    <property type="entry name" value="Ribokinase-like"/>
    <property type="match status" value="1"/>
</dbReference>
<dbReference type="FunFam" id="3.40.1190.20:FF:000078">
    <property type="entry name" value="Ribokinase"/>
    <property type="match status" value="1"/>
</dbReference>
<evidence type="ECO:0000313" key="21">
    <source>
        <dbReference type="Proteomes" id="UP000095576"/>
    </source>
</evidence>
<evidence type="ECO:0000313" key="14">
    <source>
        <dbReference type="EMBL" id="CUQ10932.1"/>
    </source>
</evidence>
<dbReference type="InterPro" id="IPR002173">
    <property type="entry name" value="Carboh/pur_kinase_PfkB_CS"/>
</dbReference>
<evidence type="ECO:0000313" key="17">
    <source>
        <dbReference type="EMBL" id="KAB4482170.1"/>
    </source>
</evidence>
<comment type="caution">
    <text evidence="12">Lacks conserved residue(s) required for the propagation of feature annotation.</text>
</comment>
<feature type="binding site" evidence="12">
    <location>
        <position position="246"/>
    </location>
    <ligand>
        <name>K(+)</name>
        <dbReference type="ChEBI" id="CHEBI:29103"/>
    </ligand>
</feature>
<evidence type="ECO:0000256" key="1">
    <source>
        <dbReference type="ARBA" id="ARBA00005380"/>
    </source>
</evidence>
<dbReference type="PANTHER" id="PTHR10584:SF166">
    <property type="entry name" value="RIBOKINASE"/>
    <property type="match status" value="1"/>
</dbReference>
<feature type="domain" description="Carbohydrate kinase PfkB" evidence="13">
    <location>
        <begin position="2"/>
        <end position="292"/>
    </location>
</feature>
<dbReference type="EC" id="2.7.1.15" evidence="2 12"/>
<dbReference type="InterPro" id="IPR002139">
    <property type="entry name" value="Ribo/fructo_kinase"/>
</dbReference>
<feature type="binding site" evidence="12">
    <location>
        <begin position="10"/>
        <end position="12"/>
    </location>
    <ligand>
        <name>substrate</name>
    </ligand>
</feature>
<feature type="binding site" evidence="12">
    <location>
        <position position="139"/>
    </location>
    <ligand>
        <name>substrate</name>
    </ligand>
</feature>
<sequence length="311" mass="33002">MKVVVIGSSNIDMVAQVNHLPAPGETVGDASFMQSLGGKGANQAVAAARLGGSVTFITSLGNDMYAEILKKHFKKEGITTDYIIDDVNQPTGTALIFVADSGENCIAVAPGANYSLLPGSIIHFSKVIDEADIIVMQAEIPYETIKRIALLAKQKGKKVLFNPAPACLIDEELMKAIDILVVNELEAAFISGIEYTGNNLEEIALSLLQAGARNAVITLGSQGVYMKNDKEIIQLPGYKVNAIDTIAAGDTFCGALAVICAQREIDRDALSFANAAAAIAVTRSGAQPSIPTLDEVKHFMLEKELALSFNF</sequence>
<evidence type="ECO:0000313" key="15">
    <source>
        <dbReference type="EMBL" id="KAB4306847.1"/>
    </source>
</evidence>
<dbReference type="GO" id="GO:0004747">
    <property type="term" value="F:ribokinase activity"/>
    <property type="evidence" value="ECO:0007669"/>
    <property type="project" value="UniProtKB-UniRule"/>
</dbReference>
<dbReference type="Proteomes" id="UP001156218">
    <property type="component" value="Chromosome"/>
</dbReference>
<feature type="binding site" evidence="12">
    <location>
        <begin position="38"/>
        <end position="42"/>
    </location>
    <ligand>
        <name>substrate</name>
    </ligand>
</feature>
<evidence type="ECO:0000313" key="16">
    <source>
        <dbReference type="EMBL" id="KAB4456430.1"/>
    </source>
</evidence>
<feature type="binding site" evidence="12">
    <location>
        <position position="274"/>
    </location>
    <ligand>
        <name>ATP</name>
        <dbReference type="ChEBI" id="CHEBI:30616"/>
    </ligand>
</feature>
<reference evidence="19 22" key="2">
    <citation type="submission" date="2018-08" db="EMBL/GenBank/DDBJ databases">
        <title>A genome reference for cultivated species of the human gut microbiota.</title>
        <authorList>
            <person name="Zou Y."/>
            <person name="Xue W."/>
            <person name="Luo G."/>
        </authorList>
    </citation>
    <scope>NUCLEOTIDE SEQUENCE [LARGE SCALE GENOMIC DNA]</scope>
    <source>
        <strain evidence="19 22">AM30-26</strain>
    </source>
</reference>
<dbReference type="PROSITE" id="PS00584">
    <property type="entry name" value="PFKB_KINASES_2"/>
    <property type="match status" value="1"/>
</dbReference>
<dbReference type="InterPro" id="IPR011611">
    <property type="entry name" value="PfkB_dom"/>
</dbReference>
<keyword evidence="10 12" id="KW-0630">Potassium</keyword>
<comment type="similarity">
    <text evidence="1">Belongs to the carbohydrate kinase pfkB family.</text>
</comment>
<dbReference type="Proteomes" id="UP000440614">
    <property type="component" value="Unassembled WGS sequence"/>
</dbReference>
<dbReference type="OMA" id="IQHGANF"/>
<dbReference type="KEGG" id="btho:Btheta7330_00268"/>
<dbReference type="RefSeq" id="WP_011108490.1">
    <property type="nucleotide sequence ID" value="NZ_BQNN01000001.1"/>
</dbReference>
<keyword evidence="4 12" id="KW-0808">Transferase</keyword>
<dbReference type="EMBL" id="WCRW01000006">
    <property type="protein sequence ID" value="KAB4456430.1"/>
    <property type="molecule type" value="Genomic_DNA"/>
</dbReference>
<protein>
    <recommendedName>
        <fullName evidence="3 12">Ribokinase</fullName>
        <shortName evidence="12">RK</shortName>
        <ecNumber evidence="2 12">2.7.1.15</ecNumber>
    </recommendedName>
</protein>
<evidence type="ECO:0000313" key="18">
    <source>
        <dbReference type="EMBL" id="MCE9238711.1"/>
    </source>
</evidence>
<keyword evidence="11 12" id="KW-0119">Carbohydrate metabolism</keyword>
<evidence type="ECO:0000256" key="6">
    <source>
        <dbReference type="ARBA" id="ARBA00022741"/>
    </source>
</evidence>
<feature type="binding site" evidence="12">
    <location>
        <position position="244"/>
    </location>
    <ligand>
        <name>K(+)</name>
        <dbReference type="ChEBI" id="CHEBI:29103"/>
    </ligand>
</feature>
<evidence type="ECO:0000313" key="26">
    <source>
        <dbReference type="Proteomes" id="UP001156218"/>
    </source>
</evidence>
<comment type="activity regulation">
    <text evidence="12">Activated by a monovalent cation that binds near, but not in, the active site. The most likely occupant of the site in vivo is potassium. Ion binding induces a conformational change that may alter substrate affinity.</text>
</comment>
<dbReference type="CDD" id="cd01174">
    <property type="entry name" value="ribokinase"/>
    <property type="match status" value="1"/>
</dbReference>
<feature type="binding site" evidence="12">
    <location>
        <position position="183"/>
    </location>
    <ligand>
        <name>ATP</name>
        <dbReference type="ChEBI" id="CHEBI:30616"/>
    </ligand>
</feature>
<evidence type="ECO:0000313" key="24">
    <source>
        <dbReference type="Proteomes" id="UP000436858"/>
    </source>
</evidence>
<keyword evidence="7 12" id="KW-0418">Kinase</keyword>
<evidence type="ECO:0000259" key="13">
    <source>
        <dbReference type="Pfam" id="PF00294"/>
    </source>
</evidence>